<evidence type="ECO:0000259" key="9">
    <source>
        <dbReference type="PROSITE" id="PS50268"/>
    </source>
</evidence>
<evidence type="ECO:0000256" key="5">
    <source>
        <dbReference type="ARBA" id="ARBA00022889"/>
    </source>
</evidence>
<dbReference type="InterPro" id="IPR050971">
    <property type="entry name" value="Cadherin-domain_protein"/>
</dbReference>
<feature type="domain" description="Cadherin" evidence="9">
    <location>
        <begin position="32"/>
        <end position="110"/>
    </location>
</feature>
<evidence type="ECO:0000256" key="8">
    <source>
        <dbReference type="PROSITE-ProRule" id="PRU00043"/>
    </source>
</evidence>
<evidence type="ECO:0000256" key="4">
    <source>
        <dbReference type="ARBA" id="ARBA00022837"/>
    </source>
</evidence>
<evidence type="ECO:0000256" key="3">
    <source>
        <dbReference type="ARBA" id="ARBA00022737"/>
    </source>
</evidence>
<dbReference type="Pfam" id="PF00028">
    <property type="entry name" value="Cadherin"/>
    <property type="match status" value="1"/>
</dbReference>
<evidence type="ECO:0000256" key="6">
    <source>
        <dbReference type="ARBA" id="ARBA00022989"/>
    </source>
</evidence>
<reference evidence="10" key="1">
    <citation type="journal article" date="2008" name="Nature">
        <title>The amphioxus genome and the evolution of the chordate karyotype.</title>
        <authorList>
            <consortium name="US DOE Joint Genome Institute (JGI-PGF)"/>
            <person name="Putnam N.H."/>
            <person name="Butts T."/>
            <person name="Ferrier D.E.K."/>
            <person name="Furlong R.F."/>
            <person name="Hellsten U."/>
            <person name="Kawashima T."/>
            <person name="Robinson-Rechavi M."/>
            <person name="Shoguchi E."/>
            <person name="Terry A."/>
            <person name="Yu J.-K."/>
            <person name="Benito-Gutierrez E.L."/>
            <person name="Dubchak I."/>
            <person name="Garcia-Fernandez J."/>
            <person name="Gibson-Brown J.J."/>
            <person name="Grigoriev I.V."/>
            <person name="Horton A.C."/>
            <person name="de Jong P.J."/>
            <person name="Jurka J."/>
            <person name="Kapitonov V.V."/>
            <person name="Kohara Y."/>
            <person name="Kuroki Y."/>
            <person name="Lindquist E."/>
            <person name="Lucas S."/>
            <person name="Osoegawa K."/>
            <person name="Pennacchio L.A."/>
            <person name="Salamov A.A."/>
            <person name="Satou Y."/>
            <person name="Sauka-Spengler T."/>
            <person name="Schmutz J."/>
            <person name="Shin-I T."/>
            <person name="Toyoda A."/>
            <person name="Bronner-Fraser M."/>
            <person name="Fujiyama A."/>
            <person name="Holland L.Z."/>
            <person name="Holland P.W.H."/>
            <person name="Satoh N."/>
            <person name="Rokhsar D.S."/>
        </authorList>
    </citation>
    <scope>NUCLEOTIDE SEQUENCE [LARGE SCALE GENOMIC DNA]</scope>
    <source>
        <strain evidence="10">S238N-H82</strain>
        <tissue evidence="10">Testes</tissue>
    </source>
</reference>
<evidence type="ECO:0000313" key="10">
    <source>
        <dbReference type="EMBL" id="EEN48559.1"/>
    </source>
</evidence>
<feature type="non-terminal residue" evidence="10">
    <location>
        <position position="110"/>
    </location>
</feature>
<dbReference type="PANTHER" id="PTHR24025">
    <property type="entry name" value="DESMOGLEIN FAMILY MEMBER"/>
    <property type="match status" value="1"/>
</dbReference>
<dbReference type="AlphaFoldDB" id="C3ZFS1"/>
<evidence type="ECO:0000256" key="2">
    <source>
        <dbReference type="ARBA" id="ARBA00022692"/>
    </source>
</evidence>
<keyword evidence="6" id="KW-1133">Transmembrane helix</keyword>
<dbReference type="GO" id="GO:0016020">
    <property type="term" value="C:membrane"/>
    <property type="evidence" value="ECO:0007669"/>
    <property type="project" value="UniProtKB-SubCell"/>
</dbReference>
<keyword evidence="2" id="KW-0812">Transmembrane</keyword>
<feature type="domain" description="Cadherin" evidence="9">
    <location>
        <begin position="1"/>
        <end position="35"/>
    </location>
</feature>
<comment type="subcellular location">
    <subcellularLocation>
        <location evidence="1">Membrane</location>
    </subcellularLocation>
</comment>
<gene>
    <name evidence="10" type="ORF">BRAFLDRAFT_177766</name>
</gene>
<dbReference type="GO" id="GO:0007156">
    <property type="term" value="P:homophilic cell adhesion via plasma membrane adhesion molecules"/>
    <property type="evidence" value="ECO:0007669"/>
    <property type="project" value="InterPro"/>
</dbReference>
<dbReference type="PANTHER" id="PTHR24025:SF23">
    <property type="entry name" value="NEURAL-CADHERIN"/>
    <property type="match status" value="1"/>
</dbReference>
<dbReference type="InterPro" id="IPR015919">
    <property type="entry name" value="Cadherin-like_sf"/>
</dbReference>
<sequence>LVLTARDAADNTGTATLSVTVNDVNDNSATCDPDVYYSSVEENTAAGASVALLSCTDPDEGANSDLTYSIISDDGSDIFHIDSSSGAISIMGTLDYETISSYELTLKAED</sequence>
<dbReference type="PRINTS" id="PR00205">
    <property type="entry name" value="CADHERIN"/>
</dbReference>
<keyword evidence="4 8" id="KW-0106">Calcium</keyword>
<keyword evidence="3" id="KW-0677">Repeat</keyword>
<evidence type="ECO:0000256" key="7">
    <source>
        <dbReference type="ARBA" id="ARBA00023136"/>
    </source>
</evidence>
<dbReference type="FunFam" id="2.60.40.60:FF:000299">
    <property type="entry name" value="Predicted protein"/>
    <property type="match status" value="1"/>
</dbReference>
<organism>
    <name type="scientific">Branchiostoma floridae</name>
    <name type="common">Florida lancelet</name>
    <name type="synonym">Amphioxus</name>
    <dbReference type="NCBI Taxonomy" id="7739"/>
    <lineage>
        <taxon>Eukaryota</taxon>
        <taxon>Metazoa</taxon>
        <taxon>Chordata</taxon>
        <taxon>Cephalochordata</taxon>
        <taxon>Leptocardii</taxon>
        <taxon>Amphioxiformes</taxon>
        <taxon>Branchiostomatidae</taxon>
        <taxon>Branchiostoma</taxon>
    </lineage>
</organism>
<dbReference type="InterPro" id="IPR002126">
    <property type="entry name" value="Cadherin-like_dom"/>
</dbReference>
<feature type="non-terminal residue" evidence="10">
    <location>
        <position position="1"/>
    </location>
</feature>
<keyword evidence="7" id="KW-0472">Membrane</keyword>
<protein>
    <recommendedName>
        <fullName evidence="9">Cadherin domain-containing protein</fullName>
    </recommendedName>
</protein>
<dbReference type="eggNOG" id="KOG3594">
    <property type="taxonomic scope" value="Eukaryota"/>
</dbReference>
<dbReference type="EMBL" id="GG666615">
    <property type="protein sequence ID" value="EEN48559.1"/>
    <property type="molecule type" value="Genomic_DNA"/>
</dbReference>
<dbReference type="InParanoid" id="C3ZFS1"/>
<accession>C3ZFS1</accession>
<name>C3ZFS1_BRAFL</name>
<keyword evidence="5" id="KW-0130">Cell adhesion</keyword>
<dbReference type="STRING" id="7739.C3ZFS1"/>
<dbReference type="Gene3D" id="2.60.40.60">
    <property type="entry name" value="Cadherins"/>
    <property type="match status" value="1"/>
</dbReference>
<dbReference type="CDD" id="cd11304">
    <property type="entry name" value="Cadherin_repeat"/>
    <property type="match status" value="1"/>
</dbReference>
<dbReference type="GO" id="GO:0005509">
    <property type="term" value="F:calcium ion binding"/>
    <property type="evidence" value="ECO:0007669"/>
    <property type="project" value="UniProtKB-UniRule"/>
</dbReference>
<proteinExistence type="predicted"/>
<dbReference type="SUPFAM" id="SSF49313">
    <property type="entry name" value="Cadherin-like"/>
    <property type="match status" value="1"/>
</dbReference>
<dbReference type="PROSITE" id="PS50268">
    <property type="entry name" value="CADHERIN_2"/>
    <property type="match status" value="2"/>
</dbReference>
<evidence type="ECO:0000256" key="1">
    <source>
        <dbReference type="ARBA" id="ARBA00004370"/>
    </source>
</evidence>